<sequence length="385" mass="42796">RMEAQLGLLKQFLACVKANPSMMNKKELGFFKEFIESYGGTVPADPEPETTKTEETKKEEKEEKMEESVEEETPIPYPTLSGLENVMQPDTEEFPMGDSKKEMADSDQEAFSSEREAAMNAMGEGEYDKAMEHFTKAVQMNPQCSMIFAKRAQCLLQMKKPAAAVRDASRAIELNADSANGYKWRGKGHRLLGHWVEAYTDFATALKIDYDDSVNEWMKEIEPNAMKLKEYNRAVERQREEKDLNERRERVKKAQEERAKAAREQVEKEERDAMGGGGMGGGMGEFLSQMLSDPELKEAMKDPEVATAVMEIMQDPSALMKHMGNQKVMNAFAKMKGMFGGMEGEDDGGHEHEGGCCGGHGPAPTEGAPKSAPSAPHAAPMPDLD</sequence>
<comment type="caution">
    <text evidence="9">The sequence shown here is derived from an EMBL/GenBank/DDBJ whole genome shotgun (WGS) entry which is preliminary data.</text>
</comment>
<evidence type="ECO:0000256" key="3">
    <source>
        <dbReference type="ARBA" id="ARBA00022803"/>
    </source>
</evidence>
<feature type="compositionally biased region" description="Low complexity" evidence="7">
    <location>
        <begin position="368"/>
        <end position="385"/>
    </location>
</feature>
<feature type="domain" description="STI1" evidence="8">
    <location>
        <begin position="293"/>
        <end position="332"/>
    </location>
</feature>
<dbReference type="EMBL" id="BTRK01000003">
    <property type="protein sequence ID" value="GMR42491.1"/>
    <property type="molecule type" value="Genomic_DNA"/>
</dbReference>
<accession>A0AAN4ZP29</accession>
<keyword evidence="2" id="KW-0677">Repeat</keyword>
<evidence type="ECO:0000256" key="1">
    <source>
        <dbReference type="ARBA" id="ARBA00009015"/>
    </source>
</evidence>
<name>A0AAN4ZP29_9BILA</name>
<dbReference type="PROSITE" id="PS50005">
    <property type="entry name" value="TPR"/>
    <property type="match status" value="1"/>
</dbReference>
<dbReference type="FunFam" id="1.25.40.10:FF:000112">
    <property type="entry name" value="FAM10 family protein"/>
    <property type="match status" value="1"/>
</dbReference>
<dbReference type="GO" id="GO:0005634">
    <property type="term" value="C:nucleus"/>
    <property type="evidence" value="ECO:0007669"/>
    <property type="project" value="UniProtKB-ARBA"/>
</dbReference>
<dbReference type="CDD" id="cd14438">
    <property type="entry name" value="Hip_N"/>
    <property type="match status" value="1"/>
</dbReference>
<dbReference type="FunFam" id="6.10.250.3420:FF:000001">
    <property type="entry name" value="Hsc70-interacting protein-like protein"/>
    <property type="match status" value="1"/>
</dbReference>
<dbReference type="Pfam" id="PF14559">
    <property type="entry name" value="TPR_19"/>
    <property type="match status" value="1"/>
</dbReference>
<evidence type="ECO:0000256" key="5">
    <source>
        <dbReference type="ARBA" id="ARBA00064040"/>
    </source>
</evidence>
<dbReference type="AlphaFoldDB" id="A0AAN4ZP29"/>
<evidence type="ECO:0000256" key="7">
    <source>
        <dbReference type="SAM" id="MobiDB-lite"/>
    </source>
</evidence>
<protein>
    <recommendedName>
        <fullName evidence="8">STI1 domain-containing protein</fullName>
    </recommendedName>
</protein>
<dbReference type="InterPro" id="IPR011990">
    <property type="entry name" value="TPR-like_helical_dom_sf"/>
</dbReference>
<dbReference type="SMART" id="SM00028">
    <property type="entry name" value="TPR"/>
    <property type="match status" value="3"/>
</dbReference>
<dbReference type="Pfam" id="PF18253">
    <property type="entry name" value="HipN"/>
    <property type="match status" value="1"/>
</dbReference>
<dbReference type="GO" id="GO:0046983">
    <property type="term" value="F:protein dimerization activity"/>
    <property type="evidence" value="ECO:0007669"/>
    <property type="project" value="InterPro"/>
</dbReference>
<evidence type="ECO:0000256" key="4">
    <source>
        <dbReference type="ARBA" id="ARBA00037033"/>
    </source>
</evidence>
<evidence type="ECO:0000256" key="6">
    <source>
        <dbReference type="PROSITE-ProRule" id="PRU00339"/>
    </source>
</evidence>
<dbReference type="GO" id="GO:0030544">
    <property type="term" value="F:Hsp70 protein binding"/>
    <property type="evidence" value="ECO:0007669"/>
    <property type="project" value="TreeGrafter"/>
</dbReference>
<dbReference type="InterPro" id="IPR006636">
    <property type="entry name" value="STI1_HS-bd"/>
</dbReference>
<proteinExistence type="inferred from homology"/>
<organism evidence="9 10">
    <name type="scientific">Pristionchus mayeri</name>
    <dbReference type="NCBI Taxonomy" id="1317129"/>
    <lineage>
        <taxon>Eukaryota</taxon>
        <taxon>Metazoa</taxon>
        <taxon>Ecdysozoa</taxon>
        <taxon>Nematoda</taxon>
        <taxon>Chromadorea</taxon>
        <taxon>Rhabditida</taxon>
        <taxon>Rhabditina</taxon>
        <taxon>Diplogasteromorpha</taxon>
        <taxon>Diplogasteroidea</taxon>
        <taxon>Neodiplogasteridae</taxon>
        <taxon>Pristionchus</taxon>
    </lineage>
</organism>
<dbReference type="InterPro" id="IPR041243">
    <property type="entry name" value="STI1/HOP_DP"/>
</dbReference>
<evidence type="ECO:0000313" key="10">
    <source>
        <dbReference type="Proteomes" id="UP001328107"/>
    </source>
</evidence>
<dbReference type="PANTHER" id="PTHR45883">
    <property type="entry name" value="HSC70-INTERACTING PROTEIN"/>
    <property type="match status" value="1"/>
</dbReference>
<comment type="function">
    <text evidence="4">One HIP oligomer binds the ATPase domains of at least two HSC70 molecules dependent on activation of the HSC70 ATPase by HSP40. Stabilizes the ADP state of HSC70 that has a high affinity for substrate protein. Through its own chaperone activity, it may contribute to the interaction of HSC70 with various target proteins.</text>
</comment>
<evidence type="ECO:0000313" key="9">
    <source>
        <dbReference type="EMBL" id="GMR42491.1"/>
    </source>
</evidence>
<dbReference type="PANTHER" id="PTHR45883:SF2">
    <property type="entry name" value="HSC70-INTERACTING PROTEIN"/>
    <property type="match status" value="1"/>
</dbReference>
<reference evidence="10" key="1">
    <citation type="submission" date="2022-10" db="EMBL/GenBank/DDBJ databases">
        <title>Genome assembly of Pristionchus species.</title>
        <authorList>
            <person name="Yoshida K."/>
            <person name="Sommer R.J."/>
        </authorList>
    </citation>
    <scope>NUCLEOTIDE SEQUENCE [LARGE SCALE GENOMIC DNA]</scope>
    <source>
        <strain evidence="10">RS5460</strain>
    </source>
</reference>
<dbReference type="Gene3D" id="1.10.260.100">
    <property type="match status" value="1"/>
</dbReference>
<feature type="repeat" description="TPR" evidence="6">
    <location>
        <begin position="111"/>
        <end position="144"/>
    </location>
</feature>
<dbReference type="SMART" id="SM00727">
    <property type="entry name" value="STI1"/>
    <property type="match status" value="1"/>
</dbReference>
<dbReference type="Gene3D" id="1.25.40.10">
    <property type="entry name" value="Tetratricopeptide repeat domain"/>
    <property type="match status" value="1"/>
</dbReference>
<feature type="region of interest" description="Disordered" evidence="7">
    <location>
        <begin position="38"/>
        <end position="83"/>
    </location>
</feature>
<gene>
    <name evidence="9" type="ORF">PMAYCL1PPCAC_12686</name>
</gene>
<feature type="compositionally biased region" description="Basic and acidic residues" evidence="7">
    <location>
        <begin position="49"/>
        <end position="67"/>
    </location>
</feature>
<dbReference type="Pfam" id="PF17830">
    <property type="entry name" value="STI1-HOP_DP"/>
    <property type="match status" value="1"/>
</dbReference>
<keyword evidence="3 6" id="KW-0802">TPR repeat</keyword>
<dbReference type="Proteomes" id="UP001328107">
    <property type="component" value="Unassembled WGS sequence"/>
</dbReference>
<keyword evidence="10" id="KW-1185">Reference proteome</keyword>
<evidence type="ECO:0000256" key="2">
    <source>
        <dbReference type="ARBA" id="ARBA00022737"/>
    </source>
</evidence>
<comment type="similarity">
    <text evidence="1">Belongs to the FAM10 family.</text>
</comment>
<dbReference type="InterPro" id="IPR019734">
    <property type="entry name" value="TPR_rpt"/>
</dbReference>
<feature type="compositionally biased region" description="Basic and acidic residues" evidence="7">
    <location>
        <begin position="236"/>
        <end position="273"/>
    </location>
</feature>
<dbReference type="SUPFAM" id="SSF48452">
    <property type="entry name" value="TPR-like"/>
    <property type="match status" value="1"/>
</dbReference>
<evidence type="ECO:0000259" key="8">
    <source>
        <dbReference type="SMART" id="SM00727"/>
    </source>
</evidence>
<feature type="region of interest" description="Disordered" evidence="7">
    <location>
        <begin position="236"/>
        <end position="280"/>
    </location>
</feature>
<dbReference type="Gene3D" id="6.10.250.3420">
    <property type="match status" value="1"/>
</dbReference>
<feature type="non-terminal residue" evidence="9">
    <location>
        <position position="1"/>
    </location>
</feature>
<dbReference type="GO" id="GO:1902494">
    <property type="term" value="C:catalytic complex"/>
    <property type="evidence" value="ECO:0007669"/>
    <property type="project" value="UniProtKB-ARBA"/>
</dbReference>
<dbReference type="InterPro" id="IPR034649">
    <property type="entry name" value="Hip_N"/>
</dbReference>
<comment type="subunit">
    <text evidence="5">Homotetramer. Interacts with Hsc70 as well as DNAJ homologs and Hsp90.</text>
</comment>
<feature type="region of interest" description="Disordered" evidence="7">
    <location>
        <begin position="342"/>
        <end position="385"/>
    </location>
</feature>